<keyword evidence="1" id="KW-0378">Hydrolase</keyword>
<dbReference type="InterPro" id="IPR050300">
    <property type="entry name" value="GDXG_lipolytic_enzyme"/>
</dbReference>
<dbReference type="GO" id="GO:0016787">
    <property type="term" value="F:hydrolase activity"/>
    <property type="evidence" value="ECO:0007669"/>
    <property type="project" value="UniProtKB-KW"/>
</dbReference>
<protein>
    <recommendedName>
        <fullName evidence="2">Alpha/beta hydrolase fold-3 domain-containing protein</fullName>
    </recommendedName>
</protein>
<evidence type="ECO:0000313" key="4">
    <source>
        <dbReference type="Proteomes" id="UP001283361"/>
    </source>
</evidence>
<dbReference type="InterPro" id="IPR013094">
    <property type="entry name" value="AB_hydrolase_3"/>
</dbReference>
<evidence type="ECO:0000313" key="3">
    <source>
        <dbReference type="EMBL" id="KAK3793169.1"/>
    </source>
</evidence>
<keyword evidence="4" id="KW-1185">Reference proteome</keyword>
<comment type="caution">
    <text evidence="3">The sequence shown here is derived from an EMBL/GenBank/DDBJ whole genome shotgun (WGS) entry which is preliminary data.</text>
</comment>
<dbReference type="InterPro" id="IPR029058">
    <property type="entry name" value="AB_hydrolase_fold"/>
</dbReference>
<gene>
    <name evidence="3" type="ORF">RRG08_009468</name>
</gene>
<dbReference type="Proteomes" id="UP001283361">
    <property type="component" value="Unassembled WGS sequence"/>
</dbReference>
<organism evidence="3 4">
    <name type="scientific">Elysia crispata</name>
    <name type="common">lettuce slug</name>
    <dbReference type="NCBI Taxonomy" id="231223"/>
    <lineage>
        <taxon>Eukaryota</taxon>
        <taxon>Metazoa</taxon>
        <taxon>Spiralia</taxon>
        <taxon>Lophotrochozoa</taxon>
        <taxon>Mollusca</taxon>
        <taxon>Gastropoda</taxon>
        <taxon>Heterobranchia</taxon>
        <taxon>Euthyneura</taxon>
        <taxon>Panpulmonata</taxon>
        <taxon>Sacoglossa</taxon>
        <taxon>Placobranchoidea</taxon>
        <taxon>Plakobranchidae</taxon>
        <taxon>Elysia</taxon>
    </lineage>
</organism>
<accession>A0AAE1E3L4</accession>
<dbReference type="EMBL" id="JAWDGP010001275">
    <property type="protein sequence ID" value="KAK3793169.1"/>
    <property type="molecule type" value="Genomic_DNA"/>
</dbReference>
<dbReference type="Gene3D" id="3.40.50.1820">
    <property type="entry name" value="alpha/beta hydrolase"/>
    <property type="match status" value="2"/>
</dbReference>
<dbReference type="SUPFAM" id="SSF53474">
    <property type="entry name" value="alpha/beta-Hydrolases"/>
    <property type="match status" value="1"/>
</dbReference>
<dbReference type="PANTHER" id="PTHR48081">
    <property type="entry name" value="AB HYDROLASE SUPERFAMILY PROTEIN C4A8.06C"/>
    <property type="match status" value="1"/>
</dbReference>
<proteinExistence type="predicted"/>
<evidence type="ECO:0000256" key="1">
    <source>
        <dbReference type="ARBA" id="ARBA00022801"/>
    </source>
</evidence>
<dbReference type="AlphaFoldDB" id="A0AAE1E3L4"/>
<feature type="domain" description="Alpha/beta hydrolase fold-3" evidence="2">
    <location>
        <begin position="151"/>
        <end position="192"/>
    </location>
</feature>
<evidence type="ECO:0000259" key="2">
    <source>
        <dbReference type="Pfam" id="PF07859"/>
    </source>
</evidence>
<reference evidence="3" key="1">
    <citation type="journal article" date="2023" name="G3 (Bethesda)">
        <title>A reference genome for the long-term kleptoplast-retaining sea slug Elysia crispata morphotype clarki.</title>
        <authorList>
            <person name="Eastman K.E."/>
            <person name="Pendleton A.L."/>
            <person name="Shaikh M.A."/>
            <person name="Suttiyut T."/>
            <person name="Ogas R."/>
            <person name="Tomko P."/>
            <person name="Gavelis G."/>
            <person name="Widhalm J.R."/>
            <person name="Wisecaver J.H."/>
        </authorList>
    </citation>
    <scope>NUCLEOTIDE SEQUENCE</scope>
    <source>
        <strain evidence="3">ECLA1</strain>
    </source>
</reference>
<dbReference type="PANTHER" id="PTHR48081:SF8">
    <property type="entry name" value="ALPHA_BETA HYDROLASE FOLD-3 DOMAIN-CONTAINING PROTEIN-RELATED"/>
    <property type="match status" value="1"/>
</dbReference>
<sequence length="231" mass="24930">MKLLLTIWAVVTSGLAYLFYTPIPGGLEDPIRAWFVVACVRVLVEYPQHIRAFMGQARYHDNLKSLQLEPRSATDPGPPIRSFGHLNVSRATIEGHPVVVYRPWGVEDGSSRPALIFFHGGAWVFASADAYDLTIHDLALCTGAKVISPDLGIDVTRVGVAGDSSGGNTAAAVALHLTRTPLGQALICAVLQGPDYHLASFLQDFVSPGDFAPKQLEPSPLFIWNSVSPDN</sequence>
<name>A0AAE1E3L4_9GAST</name>
<dbReference type="Pfam" id="PF07859">
    <property type="entry name" value="Abhydrolase_3"/>
    <property type="match status" value="1"/>
</dbReference>